<keyword evidence="3" id="KW-1185">Reference proteome</keyword>
<comment type="caution">
    <text evidence="2">The sequence shown here is derived from an EMBL/GenBank/DDBJ whole genome shotgun (WGS) entry which is preliminary data.</text>
</comment>
<reference evidence="2 3" key="1">
    <citation type="journal article" date="2016" name="Nat. Commun.">
        <title>Extremotolerant tardigrade genome and improved radiotolerance of human cultured cells by tardigrade-unique protein.</title>
        <authorList>
            <person name="Hashimoto T."/>
            <person name="Horikawa D.D."/>
            <person name="Saito Y."/>
            <person name="Kuwahara H."/>
            <person name="Kozuka-Hata H."/>
            <person name="Shin-I T."/>
            <person name="Minakuchi Y."/>
            <person name="Ohishi K."/>
            <person name="Motoyama A."/>
            <person name="Aizu T."/>
            <person name="Enomoto A."/>
            <person name="Kondo K."/>
            <person name="Tanaka S."/>
            <person name="Hara Y."/>
            <person name="Koshikawa S."/>
            <person name="Sagara H."/>
            <person name="Miura T."/>
            <person name="Yokobori S."/>
            <person name="Miyagawa K."/>
            <person name="Suzuki Y."/>
            <person name="Kubo T."/>
            <person name="Oyama M."/>
            <person name="Kohara Y."/>
            <person name="Fujiyama A."/>
            <person name="Arakawa K."/>
            <person name="Katayama T."/>
            <person name="Toyoda A."/>
            <person name="Kunieda T."/>
        </authorList>
    </citation>
    <scope>NUCLEOTIDE SEQUENCE [LARGE SCALE GENOMIC DNA]</scope>
    <source>
        <strain evidence="2 3">YOKOZUNA-1</strain>
    </source>
</reference>
<protein>
    <submittedName>
        <fullName evidence="2">Uncharacterized protein</fullName>
    </submittedName>
</protein>
<gene>
    <name evidence="2" type="primary">RvY_11961-1</name>
    <name evidence="2" type="synonym">RvY_11961.1</name>
    <name evidence="2" type="ORF">RvY_11961</name>
</gene>
<evidence type="ECO:0000313" key="3">
    <source>
        <dbReference type="Proteomes" id="UP000186922"/>
    </source>
</evidence>
<evidence type="ECO:0000313" key="2">
    <source>
        <dbReference type="EMBL" id="GAV01218.1"/>
    </source>
</evidence>
<organism evidence="2 3">
    <name type="scientific">Ramazzottius varieornatus</name>
    <name type="common">Water bear</name>
    <name type="synonym">Tardigrade</name>
    <dbReference type="NCBI Taxonomy" id="947166"/>
    <lineage>
        <taxon>Eukaryota</taxon>
        <taxon>Metazoa</taxon>
        <taxon>Ecdysozoa</taxon>
        <taxon>Tardigrada</taxon>
        <taxon>Eutardigrada</taxon>
        <taxon>Parachela</taxon>
        <taxon>Hypsibioidea</taxon>
        <taxon>Ramazzottiidae</taxon>
        <taxon>Ramazzottius</taxon>
    </lineage>
</organism>
<dbReference type="AlphaFoldDB" id="A0A1D1VNA0"/>
<keyword evidence="1" id="KW-1133">Transmembrane helix</keyword>
<accession>A0A1D1VNA0</accession>
<keyword evidence="1" id="KW-0812">Transmembrane</keyword>
<feature type="transmembrane region" description="Helical" evidence="1">
    <location>
        <begin position="54"/>
        <end position="73"/>
    </location>
</feature>
<dbReference type="EMBL" id="BDGG01000007">
    <property type="protein sequence ID" value="GAV01218.1"/>
    <property type="molecule type" value="Genomic_DNA"/>
</dbReference>
<dbReference type="Proteomes" id="UP000186922">
    <property type="component" value="Unassembled WGS sequence"/>
</dbReference>
<name>A0A1D1VNA0_RAMVA</name>
<evidence type="ECO:0000256" key="1">
    <source>
        <dbReference type="SAM" id="Phobius"/>
    </source>
</evidence>
<sequence>MLDSQSEEWFLQPYPVASVDSMYNDCFYIVQGIDFELSPLIKPSFARGKTYQQWLLGVILSTYIVYVFLELYCTLPEDKKKNITVPIDIKQPILKALLITNRPVKPTADLASLVRNFVCCTERSFSTAARHLHLQHR</sequence>
<proteinExistence type="predicted"/>
<keyword evidence="1" id="KW-0472">Membrane</keyword>